<feature type="transmembrane region" description="Helical" evidence="4">
    <location>
        <begin position="143"/>
        <end position="164"/>
    </location>
</feature>
<keyword evidence="1 4" id="KW-0812">Transmembrane</keyword>
<feature type="transmembrane region" description="Helical" evidence="4">
    <location>
        <begin position="52"/>
        <end position="72"/>
    </location>
</feature>
<dbReference type="EMBL" id="BMGM01000012">
    <property type="protein sequence ID" value="GGE43656.1"/>
    <property type="molecule type" value="Genomic_DNA"/>
</dbReference>
<feature type="transmembrane region" description="Helical" evidence="4">
    <location>
        <begin position="350"/>
        <end position="370"/>
    </location>
</feature>
<dbReference type="InterPro" id="IPR036259">
    <property type="entry name" value="MFS_trans_sf"/>
</dbReference>
<sequence length="406" mass="44589">MKLVKYLKSNAYLIGFGVLLTFLSSFGQTFVISLYLPSFQEYFYLSDGEFSLVYSGATLLSAFSITWLGRFIDQIRLTKFTKAVMFGLIVFLIILAFSYHVAILFVGLYGMRLFGQGLLSHTSITSMARFFEKGRGKAISFASLGHSIGEAFLPIIIVGGIFYVGWRYSLLLSAVFVLICIPFAIYLLRKNSNFTQLRKYIPKPFTKEESISASPKSILKTKAFWIIMPSSLAAAAIGTGFLLFKLKLGLAKDWSPAFVAGGFTAYAVGNALSNLLAGFLADRFSGKNLFPLYLIPGSIGIASLLLSSETWVYIVLIGGIGITNGFGSTIKNVALAEIYGERIIGSVRSLFTMIMVFSTAIGPLFFGFMLDSGYQFTDIALISIGIYLLMTFNASRIFKLKVSSVN</sequence>
<evidence type="ECO:0000256" key="1">
    <source>
        <dbReference type="ARBA" id="ARBA00022692"/>
    </source>
</evidence>
<dbReference type="InterPro" id="IPR050327">
    <property type="entry name" value="Proton-linked_MCT"/>
</dbReference>
<dbReference type="SUPFAM" id="SSF103473">
    <property type="entry name" value="MFS general substrate transporter"/>
    <property type="match status" value="1"/>
</dbReference>
<evidence type="ECO:0000256" key="4">
    <source>
        <dbReference type="SAM" id="Phobius"/>
    </source>
</evidence>
<dbReference type="PANTHER" id="PTHR11360">
    <property type="entry name" value="MONOCARBOXYLATE TRANSPORTER"/>
    <property type="match status" value="1"/>
</dbReference>
<dbReference type="RefSeq" id="WP_188459442.1">
    <property type="nucleotide sequence ID" value="NZ_BMGM01000012.1"/>
</dbReference>
<feature type="transmembrane region" description="Helical" evidence="4">
    <location>
        <begin position="312"/>
        <end position="330"/>
    </location>
</feature>
<feature type="transmembrane region" description="Helical" evidence="4">
    <location>
        <begin position="223"/>
        <end position="244"/>
    </location>
</feature>
<evidence type="ECO:0000256" key="2">
    <source>
        <dbReference type="ARBA" id="ARBA00022989"/>
    </source>
</evidence>
<name>A0ABQ1SJZ3_9FLAO</name>
<dbReference type="Pfam" id="PF07690">
    <property type="entry name" value="MFS_1"/>
    <property type="match status" value="1"/>
</dbReference>
<feature type="transmembrane region" description="Helical" evidence="4">
    <location>
        <begin position="12"/>
        <end position="32"/>
    </location>
</feature>
<organism evidence="6 7">
    <name type="scientific">Psychroflexus planctonicus</name>
    <dbReference type="NCBI Taxonomy" id="1526575"/>
    <lineage>
        <taxon>Bacteria</taxon>
        <taxon>Pseudomonadati</taxon>
        <taxon>Bacteroidota</taxon>
        <taxon>Flavobacteriia</taxon>
        <taxon>Flavobacteriales</taxon>
        <taxon>Flavobacteriaceae</taxon>
        <taxon>Psychroflexus</taxon>
    </lineage>
</organism>
<feature type="transmembrane region" description="Helical" evidence="4">
    <location>
        <begin position="84"/>
        <end position="107"/>
    </location>
</feature>
<dbReference type="PANTHER" id="PTHR11360:SF308">
    <property type="entry name" value="BLL3089 PROTEIN"/>
    <property type="match status" value="1"/>
</dbReference>
<evidence type="ECO:0000256" key="3">
    <source>
        <dbReference type="ARBA" id="ARBA00023136"/>
    </source>
</evidence>
<proteinExistence type="predicted"/>
<dbReference type="Gene3D" id="1.20.1250.20">
    <property type="entry name" value="MFS general substrate transporter like domains"/>
    <property type="match status" value="2"/>
</dbReference>
<evidence type="ECO:0000259" key="5">
    <source>
        <dbReference type="PROSITE" id="PS50850"/>
    </source>
</evidence>
<feature type="transmembrane region" description="Helical" evidence="4">
    <location>
        <begin position="256"/>
        <end position="277"/>
    </location>
</feature>
<gene>
    <name evidence="6" type="ORF">GCM10010832_24560</name>
</gene>
<comment type="caution">
    <text evidence="6">The sequence shown here is derived from an EMBL/GenBank/DDBJ whole genome shotgun (WGS) entry which is preliminary data.</text>
</comment>
<dbReference type="Proteomes" id="UP000599179">
    <property type="component" value="Unassembled WGS sequence"/>
</dbReference>
<dbReference type="InterPro" id="IPR020846">
    <property type="entry name" value="MFS_dom"/>
</dbReference>
<feature type="domain" description="Major facilitator superfamily (MFS) profile" evidence="5">
    <location>
        <begin position="13"/>
        <end position="403"/>
    </location>
</feature>
<dbReference type="PROSITE" id="PS50850">
    <property type="entry name" value="MFS"/>
    <property type="match status" value="1"/>
</dbReference>
<evidence type="ECO:0000313" key="7">
    <source>
        <dbReference type="Proteomes" id="UP000599179"/>
    </source>
</evidence>
<evidence type="ECO:0000313" key="6">
    <source>
        <dbReference type="EMBL" id="GGE43656.1"/>
    </source>
</evidence>
<accession>A0ABQ1SJZ3</accession>
<feature type="transmembrane region" description="Helical" evidence="4">
    <location>
        <begin position="376"/>
        <end position="394"/>
    </location>
</feature>
<feature type="transmembrane region" description="Helical" evidence="4">
    <location>
        <begin position="170"/>
        <end position="188"/>
    </location>
</feature>
<dbReference type="InterPro" id="IPR011701">
    <property type="entry name" value="MFS"/>
</dbReference>
<protein>
    <submittedName>
        <fullName evidence="6">MFS transporter</fullName>
    </submittedName>
</protein>
<keyword evidence="2 4" id="KW-1133">Transmembrane helix</keyword>
<keyword evidence="7" id="KW-1185">Reference proteome</keyword>
<keyword evidence="3 4" id="KW-0472">Membrane</keyword>
<reference evidence="7" key="1">
    <citation type="journal article" date="2019" name="Int. J. Syst. Evol. Microbiol.">
        <title>The Global Catalogue of Microorganisms (GCM) 10K type strain sequencing project: providing services to taxonomists for standard genome sequencing and annotation.</title>
        <authorList>
            <consortium name="The Broad Institute Genomics Platform"/>
            <consortium name="The Broad Institute Genome Sequencing Center for Infectious Disease"/>
            <person name="Wu L."/>
            <person name="Ma J."/>
        </authorList>
    </citation>
    <scope>NUCLEOTIDE SEQUENCE [LARGE SCALE GENOMIC DNA]</scope>
    <source>
        <strain evidence="7">CGMCC 1.12931</strain>
    </source>
</reference>